<proteinExistence type="predicted"/>
<protein>
    <submittedName>
        <fullName evidence="1">Uncharacterized protein</fullName>
    </submittedName>
</protein>
<sequence>MLHASACGGVGQLLKQVQMVWQKPEICFMELAVLMLIPSIFCLELIPNGKSVQSGRLIIGSSGATSQNKDDLKKLHEGSQLAMLKLRRLSPSVRCDNNSMSLHIQGSRVPDFLVETSEEGPVPLFQMPSNCGFSVKRARRDLALVANYDGCNVVQQGDAYVLPLRFLGVGMKVVCPMARPISTVFCSRSAMVVSLCSSLEGLWVKVNGLWQPVHQVATCGFTLKPVGGGLTLAVPYTSSCWQYEGEKRILSVKYLGVELTLSCPTVYRPAEATLPAEGHPEMLSTPMTTPAAAVASASADQPQWYPWLHGMQQPYFKPWRFHHGAPPVPLTTVAPTTTTPAAAVASASADQPQWYPWLHGMQQPYFKPWRFHHGAPPVPLTTVAPTTTTPAAAVASASADQPQWYPWLHGMQQPYFKPWRFNHGALPVPLTTVAPTTTTPAAAVASASADQPQWYPWLHGMQQPYFKPWRFNHGALPVPLTTEAPTTTSAAPASSDQQALYQWFPGWYHGKQWHFPYSHPGTPTMDPTTTTTVAPANDYQQALYHWFPRRFHGVPWYFPYSHPKAPTVTPQTTTMVTAPSTAPPATTVAPSNSDQPHLYPWLPGMINPYVPVVSSDISVSVPNSGYTQQKSWVNAFPKFPPVVNPANVLPYPAHFFPLHVKARPAK</sequence>
<evidence type="ECO:0000313" key="1">
    <source>
        <dbReference type="EMBL" id="KAK3512922.1"/>
    </source>
</evidence>
<accession>A0AAE0Q366</accession>
<evidence type="ECO:0000313" key="2">
    <source>
        <dbReference type="Proteomes" id="UP001274896"/>
    </source>
</evidence>
<dbReference type="AlphaFoldDB" id="A0AAE0Q366"/>
<gene>
    <name evidence="1" type="ORF">QTP70_028984</name>
</gene>
<dbReference type="Proteomes" id="UP001274896">
    <property type="component" value="Unassembled WGS sequence"/>
</dbReference>
<organism evidence="1 2">
    <name type="scientific">Hemibagrus guttatus</name>
    <dbReference type="NCBI Taxonomy" id="175788"/>
    <lineage>
        <taxon>Eukaryota</taxon>
        <taxon>Metazoa</taxon>
        <taxon>Chordata</taxon>
        <taxon>Craniata</taxon>
        <taxon>Vertebrata</taxon>
        <taxon>Euteleostomi</taxon>
        <taxon>Actinopterygii</taxon>
        <taxon>Neopterygii</taxon>
        <taxon>Teleostei</taxon>
        <taxon>Ostariophysi</taxon>
        <taxon>Siluriformes</taxon>
        <taxon>Bagridae</taxon>
        <taxon>Hemibagrus</taxon>
    </lineage>
</organism>
<reference evidence="1" key="1">
    <citation type="submission" date="2023-06" db="EMBL/GenBank/DDBJ databases">
        <title>Male Hemibagrus guttatus genome.</title>
        <authorList>
            <person name="Bian C."/>
        </authorList>
    </citation>
    <scope>NUCLEOTIDE SEQUENCE</scope>
    <source>
        <strain evidence="1">Male_cb2023</strain>
        <tissue evidence="1">Muscle</tissue>
    </source>
</reference>
<name>A0AAE0Q366_9TELE</name>
<dbReference type="EMBL" id="JAUCMX010000023">
    <property type="protein sequence ID" value="KAK3512922.1"/>
    <property type="molecule type" value="Genomic_DNA"/>
</dbReference>
<comment type="caution">
    <text evidence="1">The sequence shown here is derived from an EMBL/GenBank/DDBJ whole genome shotgun (WGS) entry which is preliminary data.</text>
</comment>
<keyword evidence="2" id="KW-1185">Reference proteome</keyword>